<evidence type="ECO:0000313" key="6">
    <source>
        <dbReference type="EMBL" id="CAG9313763.1"/>
    </source>
</evidence>
<comment type="caution">
    <text evidence="6">The sequence shown here is derived from an EMBL/GenBank/DDBJ whole genome shotgun (WGS) entry which is preliminary data.</text>
</comment>
<sequence>MDDCLSCPICFEPYSSNANIPLILICGHTLCSKCAETIYRTTQLICPQDRVYDYHSPDQLPRNITLLQILDHKPIKRINNPCQLHQTKKVKFYCISPCNIGFCSGCVITHQHHTWIDIFSAEANASFQRHIEDLFIKYREKADYAKYVKNNYENQLNIALADREYCENSIRRDFEIIRSVLQDKEKELINEVKSSAFNAEMSIEGKIIEFDEVCKEKDRKLRIIENVFRELNQYSEVEKMQKLTEIQLLLANEMSIEIPEYVEIANFSNIKANVIKNSKEIEKISLSIKASQKKSCFENGDDKQSFNPSNENLSLPQKRVKSEVYELT</sequence>
<evidence type="ECO:0000313" key="7">
    <source>
        <dbReference type="Proteomes" id="UP001162131"/>
    </source>
</evidence>
<evidence type="ECO:0000259" key="5">
    <source>
        <dbReference type="PROSITE" id="PS50089"/>
    </source>
</evidence>
<dbReference type="InterPro" id="IPR001841">
    <property type="entry name" value="Znf_RING"/>
</dbReference>
<dbReference type="GO" id="GO:0008270">
    <property type="term" value="F:zinc ion binding"/>
    <property type="evidence" value="ECO:0007669"/>
    <property type="project" value="UniProtKB-KW"/>
</dbReference>
<dbReference type="InterPro" id="IPR013083">
    <property type="entry name" value="Znf_RING/FYVE/PHD"/>
</dbReference>
<dbReference type="PANTHER" id="PTHR47156">
    <property type="entry name" value="PROTEIN CBG20824"/>
    <property type="match status" value="1"/>
</dbReference>
<keyword evidence="2 4" id="KW-0863">Zinc-finger</keyword>
<dbReference type="SUPFAM" id="SSF57845">
    <property type="entry name" value="B-box zinc-binding domain"/>
    <property type="match status" value="1"/>
</dbReference>
<proteinExistence type="predicted"/>
<organism evidence="6 7">
    <name type="scientific">Blepharisma stoltei</name>
    <dbReference type="NCBI Taxonomy" id="1481888"/>
    <lineage>
        <taxon>Eukaryota</taxon>
        <taxon>Sar</taxon>
        <taxon>Alveolata</taxon>
        <taxon>Ciliophora</taxon>
        <taxon>Postciliodesmatophora</taxon>
        <taxon>Heterotrichea</taxon>
        <taxon>Heterotrichida</taxon>
        <taxon>Blepharismidae</taxon>
        <taxon>Blepharisma</taxon>
    </lineage>
</organism>
<evidence type="ECO:0000256" key="2">
    <source>
        <dbReference type="ARBA" id="ARBA00022771"/>
    </source>
</evidence>
<dbReference type="EMBL" id="CAJZBQ010000011">
    <property type="protein sequence ID" value="CAG9313763.1"/>
    <property type="molecule type" value="Genomic_DNA"/>
</dbReference>
<dbReference type="Pfam" id="PF13445">
    <property type="entry name" value="zf-RING_UBOX"/>
    <property type="match status" value="1"/>
</dbReference>
<dbReference type="InterPro" id="IPR027370">
    <property type="entry name" value="Znf-RING_euk"/>
</dbReference>
<dbReference type="Proteomes" id="UP001162131">
    <property type="component" value="Unassembled WGS sequence"/>
</dbReference>
<keyword evidence="7" id="KW-1185">Reference proteome</keyword>
<reference evidence="6" key="1">
    <citation type="submission" date="2021-09" db="EMBL/GenBank/DDBJ databases">
        <authorList>
            <consortium name="AG Swart"/>
            <person name="Singh M."/>
            <person name="Singh A."/>
            <person name="Seah K."/>
            <person name="Emmerich C."/>
        </authorList>
    </citation>
    <scope>NUCLEOTIDE SEQUENCE</scope>
    <source>
        <strain evidence="6">ATCC30299</strain>
    </source>
</reference>
<protein>
    <recommendedName>
        <fullName evidence="5">RING-type domain-containing protein</fullName>
    </recommendedName>
</protein>
<dbReference type="InterPro" id="IPR017907">
    <property type="entry name" value="Znf_RING_CS"/>
</dbReference>
<dbReference type="PROSITE" id="PS00518">
    <property type="entry name" value="ZF_RING_1"/>
    <property type="match status" value="1"/>
</dbReference>
<dbReference type="SMART" id="SM00184">
    <property type="entry name" value="RING"/>
    <property type="match status" value="1"/>
</dbReference>
<dbReference type="AlphaFoldDB" id="A0AAU9IKQ8"/>
<name>A0AAU9IKQ8_9CILI</name>
<keyword evidence="1" id="KW-0479">Metal-binding</keyword>
<evidence type="ECO:0000256" key="1">
    <source>
        <dbReference type="ARBA" id="ARBA00022723"/>
    </source>
</evidence>
<dbReference type="PANTHER" id="PTHR47156:SF10">
    <property type="entry name" value="E3 UBIQUITIN-PROTEIN LIGASE TRIM-21-RELATED"/>
    <property type="match status" value="1"/>
</dbReference>
<evidence type="ECO:0000256" key="4">
    <source>
        <dbReference type="PROSITE-ProRule" id="PRU00175"/>
    </source>
</evidence>
<dbReference type="PROSITE" id="PS50089">
    <property type="entry name" value="ZF_RING_2"/>
    <property type="match status" value="1"/>
</dbReference>
<dbReference type="InterPro" id="IPR052667">
    <property type="entry name" value="E3_ubiquitin-ligase_RING"/>
</dbReference>
<dbReference type="Gene3D" id="3.30.40.10">
    <property type="entry name" value="Zinc/RING finger domain, C3HC4 (zinc finger)"/>
    <property type="match status" value="1"/>
</dbReference>
<accession>A0AAU9IKQ8</accession>
<feature type="domain" description="RING-type" evidence="5">
    <location>
        <begin position="7"/>
        <end position="50"/>
    </location>
</feature>
<evidence type="ECO:0000256" key="3">
    <source>
        <dbReference type="ARBA" id="ARBA00022833"/>
    </source>
</evidence>
<keyword evidence="3" id="KW-0862">Zinc</keyword>
<gene>
    <name evidence="6" type="ORF">BSTOLATCC_MIC9567</name>
</gene>
<dbReference type="SUPFAM" id="SSF57850">
    <property type="entry name" value="RING/U-box"/>
    <property type="match status" value="1"/>
</dbReference>